<gene>
    <name evidence="1" type="ORF">BEU00_03485</name>
</gene>
<protein>
    <submittedName>
        <fullName evidence="1">Uncharacterized protein</fullName>
    </submittedName>
</protein>
<name>A0A1J5TQQ5_9ARCH</name>
<organism evidence="1 2">
    <name type="scientific">Marine Group III euryarchaeote CG-Epi3</name>
    <dbReference type="NCBI Taxonomy" id="1888997"/>
    <lineage>
        <taxon>Archaea</taxon>
        <taxon>Methanobacteriati</taxon>
        <taxon>Thermoplasmatota</taxon>
        <taxon>Thermoplasmata</taxon>
        <taxon>Candidatus Thermoprofundales</taxon>
    </lineage>
</organism>
<evidence type="ECO:0000313" key="1">
    <source>
        <dbReference type="EMBL" id="OIR23266.1"/>
    </source>
</evidence>
<proteinExistence type="predicted"/>
<comment type="caution">
    <text evidence="1">The sequence shown here is derived from an EMBL/GenBank/DDBJ whole genome shotgun (WGS) entry which is preliminary data.</text>
</comment>
<evidence type="ECO:0000313" key="2">
    <source>
        <dbReference type="Proteomes" id="UP000183138"/>
    </source>
</evidence>
<sequence length="265" mass="30401">MDIKECPNYDYPGPELDNTTGEWVCRKCFRVIGNQNSTDDEIHNDDAIDDENTEEVEIAYVAEGERNIDQTPRQKQEIRIRQVIEKATVEIDSVDQEFAVSLSKNQYEIMNMVLSLEDDDIPLFKGGGNYKPRVVAVNSHFIKRLPNTKAMVAMKVRPKEVNSRKTILDNMYRTDIDNPIHRSIDDIGKQLGIPNPIIALAIEEHGRLKPTNKEPKPLAQAAAWLFIQCKKSKYKITKKEFNKIPNLSRDAMNRAIESYRNLPQS</sequence>
<reference evidence="1 2" key="1">
    <citation type="submission" date="2016-08" db="EMBL/GenBank/DDBJ databases">
        <title>New Insights into Marine Group III Euryarchaeota, from dark to light.</title>
        <authorList>
            <person name="Haro-Moreno J.M."/>
            <person name="Rodriguez-Valera F."/>
            <person name="Lopez-Garcia P."/>
            <person name="Moreira D."/>
            <person name="Martin-Cuadrado A.B."/>
        </authorList>
    </citation>
    <scope>NUCLEOTIDE SEQUENCE [LARGE SCALE GENOMIC DNA]</scope>
    <source>
        <strain evidence="1">CG-Epi3</strain>
    </source>
</reference>
<dbReference type="AlphaFoldDB" id="A0A1J5TQQ5"/>
<dbReference type="EMBL" id="MIYY01000019">
    <property type="protein sequence ID" value="OIR23266.1"/>
    <property type="molecule type" value="Genomic_DNA"/>
</dbReference>
<dbReference type="Proteomes" id="UP000183138">
    <property type="component" value="Unassembled WGS sequence"/>
</dbReference>
<accession>A0A1J5TQQ5</accession>